<dbReference type="GO" id="GO:0032259">
    <property type="term" value="P:methylation"/>
    <property type="evidence" value="ECO:0007669"/>
    <property type="project" value="UniProtKB-KW"/>
</dbReference>
<comment type="catalytic activity">
    <reaction evidence="4 5">
        <text>L-glutaminyl-[peptide chain release factor] + S-adenosyl-L-methionine = N(5)-methyl-L-glutaminyl-[peptide chain release factor] + S-adenosyl-L-homocysteine + H(+)</text>
        <dbReference type="Rhea" id="RHEA:42896"/>
        <dbReference type="Rhea" id="RHEA-COMP:10271"/>
        <dbReference type="Rhea" id="RHEA-COMP:10272"/>
        <dbReference type="ChEBI" id="CHEBI:15378"/>
        <dbReference type="ChEBI" id="CHEBI:30011"/>
        <dbReference type="ChEBI" id="CHEBI:57856"/>
        <dbReference type="ChEBI" id="CHEBI:59789"/>
        <dbReference type="ChEBI" id="CHEBI:61891"/>
        <dbReference type="EC" id="2.1.1.297"/>
    </reaction>
</comment>
<dbReference type="Gene3D" id="1.10.8.10">
    <property type="entry name" value="DNA helicase RuvA subunit, C-terminal domain"/>
    <property type="match status" value="1"/>
</dbReference>
<dbReference type="OrthoDB" id="9800643at2"/>
<dbReference type="GO" id="GO:0102559">
    <property type="term" value="F:peptide chain release factor N(5)-glutamine methyltransferase activity"/>
    <property type="evidence" value="ECO:0007669"/>
    <property type="project" value="UniProtKB-EC"/>
</dbReference>
<gene>
    <name evidence="5 8" type="primary">prmC</name>
    <name evidence="8" type="ORF">FK178_00970</name>
</gene>
<dbReference type="InterPro" id="IPR029063">
    <property type="entry name" value="SAM-dependent_MTases_sf"/>
</dbReference>
<comment type="function">
    <text evidence="5">Methylates the class 1 translation termination release factors RF1/PrfA and RF2/PrfB on the glutamine residue of the universally conserved GGQ motif.</text>
</comment>
<dbReference type="NCBIfam" id="TIGR00536">
    <property type="entry name" value="hemK_fam"/>
    <property type="match status" value="1"/>
</dbReference>
<dbReference type="InterPro" id="IPR004556">
    <property type="entry name" value="HemK-like"/>
</dbReference>
<feature type="binding site" evidence="5">
    <location>
        <position position="189"/>
    </location>
    <ligand>
        <name>S-adenosyl-L-methionine</name>
        <dbReference type="ChEBI" id="CHEBI:59789"/>
    </ligand>
</feature>
<evidence type="ECO:0000313" key="9">
    <source>
        <dbReference type="Proteomes" id="UP000321954"/>
    </source>
</evidence>
<dbReference type="PROSITE" id="PS00092">
    <property type="entry name" value="N6_MTASE"/>
    <property type="match status" value="1"/>
</dbReference>
<keyword evidence="2 5" id="KW-0808">Transferase</keyword>
<comment type="similarity">
    <text evidence="5">Belongs to the protein N5-glutamine methyltransferase family. PrmC subfamily.</text>
</comment>
<dbReference type="InterPro" id="IPR050320">
    <property type="entry name" value="N5-glutamine_MTase"/>
</dbReference>
<dbReference type="PANTHER" id="PTHR18895:SF74">
    <property type="entry name" value="MTRF1L RELEASE FACTOR GLUTAMINE METHYLTRANSFERASE"/>
    <property type="match status" value="1"/>
</dbReference>
<dbReference type="RefSeq" id="WP_146830128.1">
    <property type="nucleotide sequence ID" value="NZ_CP042476.1"/>
</dbReference>
<feature type="binding site" evidence="5">
    <location>
        <begin position="189"/>
        <end position="192"/>
    </location>
    <ligand>
        <name>substrate</name>
    </ligand>
</feature>
<proteinExistence type="inferred from homology"/>
<dbReference type="Pfam" id="PF05175">
    <property type="entry name" value="MTS"/>
    <property type="match status" value="1"/>
</dbReference>
<reference evidence="8 9" key="1">
    <citation type="submission" date="2019-08" db="EMBL/GenBank/DDBJ databases">
        <title>Antarcticibacterium arcticum sp. nov., a bacterium isolated from marine sediment of the Canadian Beaufort Sea.</title>
        <authorList>
            <person name="Lee Y.M."/>
            <person name="Baek K."/>
            <person name="Lee D.-H."/>
            <person name="Shin S.C."/>
            <person name="Jin Y.K."/>
            <person name="Park Y."/>
        </authorList>
    </citation>
    <scope>NUCLEOTIDE SEQUENCE [LARGE SCALE GENOMIC DNA]</scope>
    <source>
        <strain evidence="8 9">PAMC 28998</strain>
    </source>
</reference>
<evidence type="ECO:0000256" key="3">
    <source>
        <dbReference type="ARBA" id="ARBA00022691"/>
    </source>
</evidence>
<dbReference type="CDD" id="cd02440">
    <property type="entry name" value="AdoMet_MTases"/>
    <property type="match status" value="1"/>
</dbReference>
<dbReference type="InterPro" id="IPR007848">
    <property type="entry name" value="Small_mtfrase_dom"/>
</dbReference>
<feature type="binding site" evidence="5">
    <location>
        <begin position="123"/>
        <end position="127"/>
    </location>
    <ligand>
        <name>S-adenosyl-L-methionine</name>
        <dbReference type="ChEBI" id="CHEBI:59789"/>
    </ligand>
</feature>
<sequence length="281" mass="32049">MLISVFKKEFQDRLIKEYPIEEINSFFHLLTEAFLGLSRLDLALDPAREIPATHKRKFEDAMERLSHHEPIQYIIGKTEFFGLPFIVDPNVLIPRPETEELVSWILEDVKKREKKEISILDIGTGSGCIAISLARNLPAATVTAIDVSAAAIEIAKTNAQLNNVAVNFLHQDILTCTNLPHDYDVIVSNPPYVRELEKQEMQRNVLENEPHLALYVKDEDPLIFYRKITKLARSALLPGGVLYFEINQYLGQETKELLNNEGFKAGLKKDIYGNFRMLKGE</sequence>
<feature type="domain" description="Methyltransferase small" evidence="6">
    <location>
        <begin position="107"/>
        <end position="201"/>
    </location>
</feature>
<evidence type="ECO:0000256" key="1">
    <source>
        <dbReference type="ARBA" id="ARBA00022603"/>
    </source>
</evidence>
<dbReference type="EC" id="2.1.1.297" evidence="5"/>
<evidence type="ECO:0000259" key="6">
    <source>
        <dbReference type="Pfam" id="PF05175"/>
    </source>
</evidence>
<dbReference type="InterPro" id="IPR040758">
    <property type="entry name" value="PrmC_N"/>
</dbReference>
<dbReference type="AlphaFoldDB" id="A0A5B8YKZ7"/>
<feature type="domain" description="Release factor glutamine methyltransferase N-terminal" evidence="7">
    <location>
        <begin position="28"/>
        <end position="76"/>
    </location>
</feature>
<keyword evidence="3 5" id="KW-0949">S-adenosyl-L-methionine</keyword>
<dbReference type="NCBIfam" id="TIGR03534">
    <property type="entry name" value="RF_mod_PrmC"/>
    <property type="match status" value="1"/>
</dbReference>
<dbReference type="Pfam" id="PF17827">
    <property type="entry name" value="PrmC_N"/>
    <property type="match status" value="1"/>
</dbReference>
<dbReference type="HAMAP" id="MF_02126">
    <property type="entry name" value="RF_methyltr_PrmC"/>
    <property type="match status" value="1"/>
</dbReference>
<organism evidence="8 9">
    <name type="scientific">Antarcticibacterium arcticum</name>
    <dbReference type="NCBI Taxonomy" id="2585771"/>
    <lineage>
        <taxon>Bacteria</taxon>
        <taxon>Pseudomonadati</taxon>
        <taxon>Bacteroidota</taxon>
        <taxon>Flavobacteriia</taxon>
        <taxon>Flavobacteriales</taxon>
        <taxon>Flavobacteriaceae</taxon>
        <taxon>Antarcticibacterium</taxon>
    </lineage>
</organism>
<dbReference type="EMBL" id="CP042476">
    <property type="protein sequence ID" value="QED36379.1"/>
    <property type="molecule type" value="Genomic_DNA"/>
</dbReference>
<evidence type="ECO:0000259" key="7">
    <source>
        <dbReference type="Pfam" id="PF17827"/>
    </source>
</evidence>
<dbReference type="Gene3D" id="3.40.50.150">
    <property type="entry name" value="Vaccinia Virus protein VP39"/>
    <property type="match status" value="1"/>
</dbReference>
<dbReference type="SUPFAM" id="SSF53335">
    <property type="entry name" value="S-adenosyl-L-methionine-dependent methyltransferases"/>
    <property type="match status" value="1"/>
</dbReference>
<feature type="binding site" evidence="5">
    <location>
        <position position="146"/>
    </location>
    <ligand>
        <name>S-adenosyl-L-methionine</name>
        <dbReference type="ChEBI" id="CHEBI:59789"/>
    </ligand>
</feature>
<dbReference type="InterPro" id="IPR002052">
    <property type="entry name" value="DNA_methylase_N6_adenine_CS"/>
</dbReference>
<dbReference type="PANTHER" id="PTHR18895">
    <property type="entry name" value="HEMK METHYLTRANSFERASE"/>
    <property type="match status" value="1"/>
</dbReference>
<dbReference type="GO" id="GO:0003676">
    <property type="term" value="F:nucleic acid binding"/>
    <property type="evidence" value="ECO:0007669"/>
    <property type="project" value="InterPro"/>
</dbReference>
<evidence type="ECO:0000256" key="5">
    <source>
        <dbReference type="HAMAP-Rule" id="MF_02126"/>
    </source>
</evidence>
<protein>
    <recommendedName>
        <fullName evidence="5">Release factor glutamine methyltransferase</fullName>
        <shortName evidence="5">RF MTase</shortName>
        <ecNumber evidence="5">2.1.1.297</ecNumber>
    </recommendedName>
    <alternativeName>
        <fullName evidence="5">N5-glutamine methyltransferase PrmC</fullName>
    </alternativeName>
    <alternativeName>
        <fullName evidence="5">Protein-(glutamine-N5) MTase PrmC</fullName>
    </alternativeName>
    <alternativeName>
        <fullName evidence="5">Protein-glutamine N-methyltransferase PrmC</fullName>
    </alternativeName>
</protein>
<evidence type="ECO:0000256" key="4">
    <source>
        <dbReference type="ARBA" id="ARBA00048391"/>
    </source>
</evidence>
<accession>A0A5B8YKZ7</accession>
<name>A0A5B8YKZ7_9FLAO</name>
<keyword evidence="1 5" id="KW-0489">Methyltransferase</keyword>
<dbReference type="Proteomes" id="UP000321954">
    <property type="component" value="Chromosome"/>
</dbReference>
<dbReference type="InterPro" id="IPR019874">
    <property type="entry name" value="RF_methyltr_PrmC"/>
</dbReference>
<evidence type="ECO:0000313" key="8">
    <source>
        <dbReference type="EMBL" id="QED36379.1"/>
    </source>
</evidence>
<evidence type="ECO:0000256" key="2">
    <source>
        <dbReference type="ARBA" id="ARBA00022679"/>
    </source>
</evidence>
<dbReference type="KEGG" id="anp:FK178_00970"/>
<keyword evidence="9" id="KW-1185">Reference proteome</keyword>
<comment type="caution">
    <text evidence="5">Lacks conserved residue(s) required for the propagation of feature annotation.</text>
</comment>